<dbReference type="EMBL" id="JBANBB010000002">
    <property type="protein sequence ID" value="MEK0307226.1"/>
    <property type="molecule type" value="Genomic_DNA"/>
</dbReference>
<dbReference type="InterPro" id="IPR049492">
    <property type="entry name" value="BD-FAE-like_dom"/>
</dbReference>
<proteinExistence type="predicted"/>
<dbReference type="PANTHER" id="PTHR48081:SF33">
    <property type="entry name" value="KYNURENINE FORMAMIDASE"/>
    <property type="match status" value="1"/>
</dbReference>
<dbReference type="InterPro" id="IPR050300">
    <property type="entry name" value="GDXG_lipolytic_enzyme"/>
</dbReference>
<dbReference type="Pfam" id="PF20434">
    <property type="entry name" value="BD-FAE"/>
    <property type="match status" value="1"/>
</dbReference>
<evidence type="ECO:0000313" key="4">
    <source>
        <dbReference type="Proteomes" id="UP001373159"/>
    </source>
</evidence>
<dbReference type="Gene3D" id="3.40.50.1820">
    <property type="entry name" value="alpha/beta hydrolase"/>
    <property type="match status" value="1"/>
</dbReference>
<gene>
    <name evidence="3" type="ORF">V8P97_07105</name>
</gene>
<evidence type="ECO:0000313" key="3">
    <source>
        <dbReference type="EMBL" id="MEK0307226.1"/>
    </source>
</evidence>
<keyword evidence="1 3" id="KW-0378">Hydrolase</keyword>
<accession>A0ABU8ZPN2</accession>
<dbReference type="InterPro" id="IPR029058">
    <property type="entry name" value="AB_hydrolase_fold"/>
</dbReference>
<protein>
    <submittedName>
        <fullName evidence="3">Alpha/beta hydrolase</fullName>
    </submittedName>
</protein>
<dbReference type="Proteomes" id="UP001373159">
    <property type="component" value="Unassembled WGS sequence"/>
</dbReference>
<dbReference type="RefSeq" id="WP_340469955.1">
    <property type="nucleotide sequence ID" value="NZ_JBANBB010000002.1"/>
</dbReference>
<organism evidence="3 4">
    <name type="scientific">Bifidobacterium favimelis</name>
    <dbReference type="NCBI Taxonomy" id="3122979"/>
    <lineage>
        <taxon>Bacteria</taxon>
        <taxon>Bacillati</taxon>
        <taxon>Actinomycetota</taxon>
        <taxon>Actinomycetes</taxon>
        <taxon>Bifidobacteriales</taxon>
        <taxon>Bifidobacteriaceae</taxon>
        <taxon>Bifidobacterium</taxon>
    </lineage>
</organism>
<dbReference type="PANTHER" id="PTHR48081">
    <property type="entry name" value="AB HYDROLASE SUPERFAMILY PROTEIN C4A8.06C"/>
    <property type="match status" value="1"/>
</dbReference>
<reference evidence="3 4" key="1">
    <citation type="submission" date="2024-02" db="EMBL/GenBank/DDBJ databases">
        <title>Bifidobacterium honeyensis sp. nov., isolated from the comb honey.</title>
        <authorList>
            <person name="Liu W."/>
            <person name="Li Y."/>
        </authorList>
    </citation>
    <scope>NUCLEOTIDE SEQUENCE [LARGE SCALE GENOMIC DNA]</scope>
    <source>
        <strain evidence="3 4">IMAU50988</strain>
    </source>
</reference>
<evidence type="ECO:0000256" key="1">
    <source>
        <dbReference type="ARBA" id="ARBA00022801"/>
    </source>
</evidence>
<evidence type="ECO:0000259" key="2">
    <source>
        <dbReference type="Pfam" id="PF20434"/>
    </source>
</evidence>
<keyword evidence="4" id="KW-1185">Reference proteome</keyword>
<comment type="caution">
    <text evidence="3">The sequence shown here is derived from an EMBL/GenBank/DDBJ whole genome shotgun (WGS) entry which is preliminary data.</text>
</comment>
<dbReference type="SUPFAM" id="SSF53474">
    <property type="entry name" value="alpha/beta-Hydrolases"/>
    <property type="match status" value="1"/>
</dbReference>
<dbReference type="GO" id="GO:0016787">
    <property type="term" value="F:hydrolase activity"/>
    <property type="evidence" value="ECO:0007669"/>
    <property type="project" value="UniProtKB-KW"/>
</dbReference>
<feature type="domain" description="BD-FAE-like" evidence="2">
    <location>
        <begin position="43"/>
        <end position="143"/>
    </location>
</feature>
<name>A0ABU8ZPN2_9BIFI</name>
<sequence length="309" mass="34238">MAQKAREHTARDRERIPTQTRPTAVLSLWDIPYADDGHPLHRLDIHLPKSRDAGHLLPTVVDFHGGGLYHGDKANNTCRDMYLADRGLALVNADYRLVPQVSFQDQLHDSMTVLAWVADHAGDYGMDAERVFLAGDSASTLLIIYACALLNSDAIASCLGASVGDRPEVPSPVGLIGTSGMYRFQGGVHAAALSFYREAFFPTMRDQIEFAPYLDMDRVVVDGDLPAFYLATSCEDYLADNTLEFARILTHRHQDFDLHVYPKRAGRPLAHNFAIQECGTPNGREAIEVVDQVAGFCRRPGRQERAGRT</sequence>